<dbReference type="GO" id="GO:1902600">
    <property type="term" value="P:proton transmembrane transport"/>
    <property type="evidence" value="ECO:0007669"/>
    <property type="project" value="InterPro"/>
</dbReference>
<feature type="transmembrane region" description="Helical" evidence="9">
    <location>
        <begin position="333"/>
        <end position="353"/>
    </location>
</feature>
<dbReference type="Proteomes" id="UP000434580">
    <property type="component" value="Unassembled WGS sequence"/>
</dbReference>
<evidence type="ECO:0000256" key="3">
    <source>
        <dbReference type="ARBA" id="ARBA00022449"/>
    </source>
</evidence>
<feature type="transmembrane region" description="Helical" evidence="9">
    <location>
        <begin position="30"/>
        <end position="47"/>
    </location>
</feature>
<dbReference type="GO" id="GO:0015297">
    <property type="term" value="F:antiporter activity"/>
    <property type="evidence" value="ECO:0007669"/>
    <property type="project" value="UniProtKB-KW"/>
</dbReference>
<dbReference type="AlphaFoldDB" id="A0A5S9QJE2"/>
<evidence type="ECO:0000256" key="7">
    <source>
        <dbReference type="ARBA" id="ARBA00023065"/>
    </source>
</evidence>
<dbReference type="GO" id="GO:0006813">
    <property type="term" value="P:potassium ion transport"/>
    <property type="evidence" value="ECO:0007669"/>
    <property type="project" value="InterPro"/>
</dbReference>
<dbReference type="InterPro" id="IPR003148">
    <property type="entry name" value="RCK_N"/>
</dbReference>
<feature type="transmembrane region" description="Helical" evidence="9">
    <location>
        <begin position="273"/>
        <end position="289"/>
    </location>
</feature>
<dbReference type="InterPro" id="IPR006153">
    <property type="entry name" value="Cation/H_exchanger_TM"/>
</dbReference>
<dbReference type="SUPFAM" id="SSF51735">
    <property type="entry name" value="NAD(P)-binding Rossmann-fold domains"/>
    <property type="match status" value="1"/>
</dbReference>
<evidence type="ECO:0000256" key="1">
    <source>
        <dbReference type="ARBA" id="ARBA00004651"/>
    </source>
</evidence>
<keyword evidence="6 9" id="KW-1133">Transmembrane helix</keyword>
<evidence type="ECO:0000259" key="11">
    <source>
        <dbReference type="Pfam" id="PF02254"/>
    </source>
</evidence>
<dbReference type="Gene3D" id="1.20.1530.20">
    <property type="match status" value="1"/>
</dbReference>
<evidence type="ECO:0000256" key="8">
    <source>
        <dbReference type="ARBA" id="ARBA00023136"/>
    </source>
</evidence>
<feature type="transmembrane region" description="Helical" evidence="9">
    <location>
        <begin position="53"/>
        <end position="71"/>
    </location>
</feature>
<accession>A0A5S9QJE2</accession>
<dbReference type="InterPro" id="IPR038770">
    <property type="entry name" value="Na+/solute_symporter_sf"/>
</dbReference>
<feature type="transmembrane region" description="Helical" evidence="9">
    <location>
        <begin position="118"/>
        <end position="138"/>
    </location>
</feature>
<evidence type="ECO:0000256" key="6">
    <source>
        <dbReference type="ARBA" id="ARBA00022989"/>
    </source>
</evidence>
<evidence type="ECO:0000256" key="9">
    <source>
        <dbReference type="SAM" id="Phobius"/>
    </source>
</evidence>
<keyword evidence="4" id="KW-1003">Cell membrane</keyword>
<sequence length="599" mass="65510">MLDLPAVQLALITFLGLLSQWTAWRIKVPAILFLLLTGIVFGPWLNIIKPGQLLGDLLFPAVSICIALILFEGSLTLKFKEISDQSAVVRRMTSLGMVITWLLIALATHYWMDTSWSIAFLFGAIVVVSGPTVIMPLLMTVRPNKKVSSILRWEGILIDPIGALLAVVVYEFILSTSTQAGFTHALFIFTRVILFGGLIGFMAAYVLGTLIRNEWLPSFLHNLATFSLVAGVFASANAIEHESGLYAVTVMGITLGNMKRLAIEEIISFKEHLSLLLISGVFILLAARLEPAQLIGLGIPAIGLIMTIQFVVRPIMVFTTTWGTDLTPQEKIMLSWIYPRGIVAAAVAAIFSLNLEHKNLDGTEILVPLTFAVIIGTVVFQSLTAKPIAKLLGVRQKAPTGILFIGANQVARTIAQALNKDGFHVILADSNWEHVKRARMEGLQTFYGNPTSEYAELHLDTSNIGYVIAASPLKDLNTLACSKFRAELGDKRVFSFNSITEARSSAKHIASSSHRGRVLVDDKFTFSMANIEIKRGATLSTTTLSDTFSFADLIDNQTGKIPIYAADEKGKLRFFTAGESLQPAPGWKITSLTLTERES</sequence>
<evidence type="ECO:0000259" key="10">
    <source>
        <dbReference type="Pfam" id="PF00999"/>
    </source>
</evidence>
<dbReference type="OrthoDB" id="570124at2"/>
<dbReference type="PANTHER" id="PTHR32507:SF0">
    <property type="entry name" value="NA(+)_H(+) ANTIPORTER 2-RELATED"/>
    <property type="match status" value="1"/>
</dbReference>
<feature type="transmembrane region" description="Helical" evidence="9">
    <location>
        <begin position="6"/>
        <end position="23"/>
    </location>
</feature>
<comment type="subcellular location">
    <subcellularLocation>
        <location evidence="1">Cell membrane</location>
        <topology evidence="1">Multi-pass membrane protein</topology>
    </subcellularLocation>
</comment>
<evidence type="ECO:0000256" key="4">
    <source>
        <dbReference type="ARBA" id="ARBA00022475"/>
    </source>
</evidence>
<evidence type="ECO:0000256" key="2">
    <source>
        <dbReference type="ARBA" id="ARBA00022448"/>
    </source>
</evidence>
<dbReference type="InterPro" id="IPR036291">
    <property type="entry name" value="NAD(P)-bd_dom_sf"/>
</dbReference>
<keyword evidence="8 9" id="KW-0472">Membrane</keyword>
<feature type="transmembrane region" description="Helical" evidence="9">
    <location>
        <begin position="295"/>
        <end position="312"/>
    </location>
</feature>
<dbReference type="EMBL" id="CACSII010000020">
    <property type="protein sequence ID" value="CAA0118944.1"/>
    <property type="molecule type" value="Genomic_DNA"/>
</dbReference>
<keyword evidence="3" id="KW-0050">Antiport</keyword>
<feature type="domain" description="Cation/H+ exchanger transmembrane" evidence="10">
    <location>
        <begin position="13"/>
        <end position="390"/>
    </location>
</feature>
<evidence type="ECO:0000313" key="13">
    <source>
        <dbReference type="Proteomes" id="UP000434580"/>
    </source>
</evidence>
<dbReference type="Pfam" id="PF00999">
    <property type="entry name" value="Na_H_Exchanger"/>
    <property type="match status" value="1"/>
</dbReference>
<proteinExistence type="predicted"/>
<keyword evidence="7" id="KW-0406">Ion transport</keyword>
<organism evidence="12 13">
    <name type="scientific">BD1-7 clade bacterium</name>
    <dbReference type="NCBI Taxonomy" id="2029982"/>
    <lineage>
        <taxon>Bacteria</taxon>
        <taxon>Pseudomonadati</taxon>
        <taxon>Pseudomonadota</taxon>
        <taxon>Gammaproteobacteria</taxon>
        <taxon>Cellvibrionales</taxon>
        <taxon>Spongiibacteraceae</taxon>
        <taxon>BD1-7 clade</taxon>
    </lineage>
</organism>
<protein>
    <submittedName>
        <fullName evidence="12">Na(+)/H(+) antiporter NhaH</fullName>
    </submittedName>
</protein>
<evidence type="ECO:0000313" key="12">
    <source>
        <dbReference type="EMBL" id="CAA0118944.1"/>
    </source>
</evidence>
<dbReference type="PANTHER" id="PTHR32507">
    <property type="entry name" value="NA(+)/H(+) ANTIPORTER 1"/>
    <property type="match status" value="1"/>
</dbReference>
<feature type="domain" description="RCK N-terminal" evidence="11">
    <location>
        <begin position="403"/>
        <end position="494"/>
    </location>
</feature>
<reference evidence="12 13" key="1">
    <citation type="submission" date="2019-11" db="EMBL/GenBank/DDBJ databases">
        <authorList>
            <person name="Holert J."/>
        </authorList>
    </citation>
    <scope>NUCLEOTIDE SEQUENCE [LARGE SCALE GENOMIC DNA]</scope>
    <source>
        <strain evidence="12">BC5_2</strain>
    </source>
</reference>
<gene>
    <name evidence="12" type="primary">nhaH</name>
    <name evidence="12" type="ORF">DPBNPPHM_02377</name>
</gene>
<keyword evidence="2" id="KW-0813">Transport</keyword>
<name>A0A5S9QJE2_9GAMM</name>
<feature type="transmembrane region" description="Helical" evidence="9">
    <location>
        <begin position="150"/>
        <end position="173"/>
    </location>
</feature>
<dbReference type="GO" id="GO:0005886">
    <property type="term" value="C:plasma membrane"/>
    <property type="evidence" value="ECO:0007669"/>
    <property type="project" value="UniProtKB-SubCell"/>
</dbReference>
<feature type="transmembrane region" description="Helical" evidence="9">
    <location>
        <begin position="219"/>
        <end position="239"/>
    </location>
</feature>
<feature type="transmembrane region" description="Helical" evidence="9">
    <location>
        <begin position="185"/>
        <end position="207"/>
    </location>
</feature>
<dbReference type="Gene3D" id="3.40.50.720">
    <property type="entry name" value="NAD(P)-binding Rossmann-like Domain"/>
    <property type="match status" value="1"/>
</dbReference>
<keyword evidence="5 9" id="KW-0812">Transmembrane</keyword>
<evidence type="ECO:0000256" key="5">
    <source>
        <dbReference type="ARBA" id="ARBA00022692"/>
    </source>
</evidence>
<feature type="transmembrane region" description="Helical" evidence="9">
    <location>
        <begin position="92"/>
        <end position="112"/>
    </location>
</feature>
<feature type="transmembrane region" description="Helical" evidence="9">
    <location>
        <begin position="365"/>
        <end position="385"/>
    </location>
</feature>
<dbReference type="Pfam" id="PF02254">
    <property type="entry name" value="TrkA_N"/>
    <property type="match status" value="1"/>
</dbReference>